<evidence type="ECO:0000256" key="8">
    <source>
        <dbReference type="ARBA" id="ARBA00022909"/>
    </source>
</evidence>
<dbReference type="GO" id="GO:0046654">
    <property type="term" value="P:tetrahydrofolate biosynthetic process"/>
    <property type="evidence" value="ECO:0007669"/>
    <property type="project" value="UniProtKB-UniPathway"/>
</dbReference>
<sequence>MATALILAGSNVDRERNLPAALDALRRLPGLRVQAVSAIHDTPAIGPDGRPSGQPNFHNVALRVETELGYQQLRQRLREVEARLGRVRTEDKFAPRPIDLDIVWYAPDDGGPPVVDPDLARYAHVVLPLAEIAPDWQDPTTGHSLQELAARFRPTARPAG</sequence>
<keyword evidence="9" id="KW-0175">Coiled coil</keyword>
<accession>A0A540VD08</accession>
<dbReference type="AlphaFoldDB" id="A0A540VD08"/>
<evidence type="ECO:0000256" key="6">
    <source>
        <dbReference type="ARBA" id="ARBA00022777"/>
    </source>
</evidence>
<proteinExistence type="predicted"/>
<keyword evidence="8" id="KW-0289">Folate biosynthesis</keyword>
<keyword evidence="12" id="KW-1185">Reference proteome</keyword>
<dbReference type="GO" id="GO:0046656">
    <property type="term" value="P:folic acid biosynthetic process"/>
    <property type="evidence" value="ECO:0007669"/>
    <property type="project" value="UniProtKB-KW"/>
</dbReference>
<keyword evidence="7" id="KW-0067">ATP-binding</keyword>
<dbReference type="EC" id="2.7.6.3" evidence="3"/>
<evidence type="ECO:0000256" key="3">
    <source>
        <dbReference type="ARBA" id="ARBA00013253"/>
    </source>
</evidence>
<name>A0A540VD08_9CHLR</name>
<evidence type="ECO:0000256" key="9">
    <source>
        <dbReference type="SAM" id="Coils"/>
    </source>
</evidence>
<feature type="domain" description="7,8-dihydro-6-hydroxymethylpterin-pyrophosphokinase" evidence="10">
    <location>
        <begin position="92"/>
        <end position="103"/>
    </location>
</feature>
<dbReference type="Gene3D" id="3.30.70.560">
    <property type="entry name" value="7,8-Dihydro-6-hydroxymethylpterin-pyrophosphokinase HPPK"/>
    <property type="match status" value="1"/>
</dbReference>
<keyword evidence="6 11" id="KW-0418">Kinase</keyword>
<protein>
    <recommendedName>
        <fullName evidence="3">2-amino-4-hydroxy-6-hydroxymethyldihydropteridine diphosphokinase</fullName>
        <ecNumber evidence="3">2.7.6.3</ecNumber>
    </recommendedName>
</protein>
<keyword evidence="5" id="KW-0547">Nucleotide-binding</keyword>
<dbReference type="InterPro" id="IPR035907">
    <property type="entry name" value="Hppk_sf"/>
</dbReference>
<dbReference type="Pfam" id="PF01288">
    <property type="entry name" value="HPPK"/>
    <property type="match status" value="1"/>
</dbReference>
<comment type="caution">
    <text evidence="11">The sequence shown here is derived from an EMBL/GenBank/DDBJ whole genome shotgun (WGS) entry which is preliminary data.</text>
</comment>
<reference evidence="11 12" key="1">
    <citation type="submission" date="2019-06" db="EMBL/GenBank/DDBJ databases">
        <title>Genome sequence of Litorilinea aerophila BAA-2444.</title>
        <authorList>
            <person name="Maclea K.S."/>
            <person name="Maurais E.G."/>
            <person name="Iannazzi L.C."/>
        </authorList>
    </citation>
    <scope>NUCLEOTIDE SEQUENCE [LARGE SCALE GENOMIC DNA]</scope>
    <source>
        <strain evidence="11 12">ATCC BAA-2444</strain>
    </source>
</reference>
<dbReference type="InterPro" id="IPR000550">
    <property type="entry name" value="Hppk"/>
</dbReference>
<dbReference type="SUPFAM" id="SSF55083">
    <property type="entry name" value="6-hydroxymethyl-7,8-dihydropterin pyrophosphokinase, HPPK"/>
    <property type="match status" value="1"/>
</dbReference>
<keyword evidence="4 11" id="KW-0808">Transferase</keyword>
<dbReference type="UniPathway" id="UPA00077">
    <property type="reaction ID" value="UER00155"/>
</dbReference>
<organism evidence="11 12">
    <name type="scientific">Litorilinea aerophila</name>
    <dbReference type="NCBI Taxonomy" id="1204385"/>
    <lineage>
        <taxon>Bacteria</taxon>
        <taxon>Bacillati</taxon>
        <taxon>Chloroflexota</taxon>
        <taxon>Caldilineae</taxon>
        <taxon>Caldilineales</taxon>
        <taxon>Caldilineaceae</taxon>
        <taxon>Litorilinea</taxon>
    </lineage>
</organism>
<evidence type="ECO:0000313" key="12">
    <source>
        <dbReference type="Proteomes" id="UP000317371"/>
    </source>
</evidence>
<evidence type="ECO:0000256" key="1">
    <source>
        <dbReference type="ARBA" id="ARBA00000198"/>
    </source>
</evidence>
<dbReference type="PANTHER" id="PTHR43071">
    <property type="entry name" value="2-AMINO-4-HYDROXY-6-HYDROXYMETHYLDIHYDROPTERIDINE PYROPHOSPHOKINASE"/>
    <property type="match status" value="1"/>
</dbReference>
<dbReference type="Proteomes" id="UP000317371">
    <property type="component" value="Unassembled WGS sequence"/>
</dbReference>
<dbReference type="RefSeq" id="WP_141611143.1">
    <property type="nucleotide sequence ID" value="NZ_VIGC02000022.1"/>
</dbReference>
<dbReference type="NCBIfam" id="TIGR01498">
    <property type="entry name" value="folK"/>
    <property type="match status" value="1"/>
</dbReference>
<dbReference type="GO" id="GO:0016301">
    <property type="term" value="F:kinase activity"/>
    <property type="evidence" value="ECO:0007669"/>
    <property type="project" value="UniProtKB-KW"/>
</dbReference>
<comment type="pathway">
    <text evidence="2">Cofactor biosynthesis; tetrahydrofolate biosynthesis; 2-amino-4-hydroxy-6-hydroxymethyl-7,8-dihydropteridine diphosphate from 7,8-dihydroneopterin triphosphate: step 4/4.</text>
</comment>
<feature type="coiled-coil region" evidence="9">
    <location>
        <begin position="63"/>
        <end position="90"/>
    </location>
</feature>
<evidence type="ECO:0000256" key="2">
    <source>
        <dbReference type="ARBA" id="ARBA00005051"/>
    </source>
</evidence>
<dbReference type="PANTHER" id="PTHR43071:SF1">
    <property type="entry name" value="2-AMINO-4-HYDROXY-6-HYDROXYMETHYLDIHYDROPTERIDINE PYROPHOSPHOKINASE"/>
    <property type="match status" value="1"/>
</dbReference>
<evidence type="ECO:0000259" key="10">
    <source>
        <dbReference type="PROSITE" id="PS00794"/>
    </source>
</evidence>
<dbReference type="PROSITE" id="PS00794">
    <property type="entry name" value="HPPK"/>
    <property type="match status" value="1"/>
</dbReference>
<gene>
    <name evidence="11" type="primary">folK</name>
    <name evidence="11" type="ORF">FKZ61_15930</name>
</gene>
<dbReference type="FunCoup" id="A0A540VD08">
    <property type="interactions" value="381"/>
</dbReference>
<evidence type="ECO:0000256" key="7">
    <source>
        <dbReference type="ARBA" id="ARBA00022840"/>
    </source>
</evidence>
<dbReference type="GO" id="GO:0003848">
    <property type="term" value="F:2-amino-4-hydroxy-6-hydroxymethyldihydropteridine diphosphokinase activity"/>
    <property type="evidence" value="ECO:0007669"/>
    <property type="project" value="UniProtKB-EC"/>
</dbReference>
<dbReference type="GO" id="GO:0005524">
    <property type="term" value="F:ATP binding"/>
    <property type="evidence" value="ECO:0007669"/>
    <property type="project" value="UniProtKB-KW"/>
</dbReference>
<dbReference type="InParanoid" id="A0A540VD08"/>
<dbReference type="OrthoDB" id="9808041at2"/>
<evidence type="ECO:0000313" key="11">
    <source>
        <dbReference type="EMBL" id="TQE94572.1"/>
    </source>
</evidence>
<evidence type="ECO:0000256" key="4">
    <source>
        <dbReference type="ARBA" id="ARBA00022679"/>
    </source>
</evidence>
<dbReference type="EMBL" id="VIGC01000022">
    <property type="protein sequence ID" value="TQE94572.1"/>
    <property type="molecule type" value="Genomic_DNA"/>
</dbReference>
<evidence type="ECO:0000256" key="5">
    <source>
        <dbReference type="ARBA" id="ARBA00022741"/>
    </source>
</evidence>
<comment type="catalytic activity">
    <reaction evidence="1">
        <text>6-hydroxymethyl-7,8-dihydropterin + ATP = (7,8-dihydropterin-6-yl)methyl diphosphate + AMP + H(+)</text>
        <dbReference type="Rhea" id="RHEA:11412"/>
        <dbReference type="ChEBI" id="CHEBI:15378"/>
        <dbReference type="ChEBI" id="CHEBI:30616"/>
        <dbReference type="ChEBI" id="CHEBI:44841"/>
        <dbReference type="ChEBI" id="CHEBI:72950"/>
        <dbReference type="ChEBI" id="CHEBI:456215"/>
        <dbReference type="EC" id="2.7.6.3"/>
    </reaction>
</comment>